<feature type="domain" description="NADH:flavin oxidoreductase/NADH oxidase N-terminal" evidence="1">
    <location>
        <begin position="8"/>
        <end position="362"/>
    </location>
</feature>
<dbReference type="Proteomes" id="UP001218218">
    <property type="component" value="Unassembled WGS sequence"/>
</dbReference>
<dbReference type="InterPro" id="IPR001155">
    <property type="entry name" value="OxRdtase_FMN_N"/>
</dbReference>
<dbReference type="InterPro" id="IPR013785">
    <property type="entry name" value="Aldolase_TIM"/>
</dbReference>
<dbReference type="PANTHER" id="PTHR22893:SF91">
    <property type="entry name" value="NADPH DEHYDROGENASE 2-RELATED"/>
    <property type="match status" value="1"/>
</dbReference>
<dbReference type="GO" id="GO:0010181">
    <property type="term" value="F:FMN binding"/>
    <property type="evidence" value="ECO:0007669"/>
    <property type="project" value="InterPro"/>
</dbReference>
<dbReference type="SUPFAM" id="SSF51395">
    <property type="entry name" value="FMN-linked oxidoreductases"/>
    <property type="match status" value="1"/>
</dbReference>
<dbReference type="GO" id="GO:0003959">
    <property type="term" value="F:NADPH dehydrogenase activity"/>
    <property type="evidence" value="ECO:0007669"/>
    <property type="project" value="TreeGrafter"/>
</dbReference>
<dbReference type="Gene3D" id="3.20.20.70">
    <property type="entry name" value="Aldolase class I"/>
    <property type="match status" value="1"/>
</dbReference>
<dbReference type="CDD" id="cd02933">
    <property type="entry name" value="OYE_like_FMN"/>
    <property type="match status" value="1"/>
</dbReference>
<evidence type="ECO:0000313" key="2">
    <source>
        <dbReference type="EMBL" id="KAJ7354233.1"/>
    </source>
</evidence>
<accession>A0AAD7ABJ3</accession>
<gene>
    <name evidence="2" type="ORF">DFH08DRAFT_984601</name>
</gene>
<protein>
    <recommendedName>
        <fullName evidence="1">NADH:flavin oxidoreductase/NADH oxidase N-terminal domain-containing protein</fullName>
    </recommendedName>
</protein>
<dbReference type="AlphaFoldDB" id="A0AAD7ABJ3"/>
<keyword evidence="3" id="KW-1185">Reference proteome</keyword>
<sequence length="387" mass="42332">MSVEPMAKLFTPIQVGEMQLRHRVVHAPLTRFRVDPGTNVIFPFVKEYYAQRASTPGTFIISEGTLVAQKAAPYAPAESENKTSNSSNDHVRIAPPGIWSEEQIAAWREVTEAVHARGSFIYCQLFAMGRAATVPELADPDVEFDLVSASAIPLPGETIIPRALTVDDIEEYVELFVQAGRNAVDHAGFDGVEIHSANGYLLDAFLQDTANERTDAYGGSPENRTRLLLDIVSGIATAIGESKVGVRISPWSSFQGMLMADPIPTFTHVVRALREFPRLAYLHVVEPRVEGTVTVEASAQNAGHSNDFIRELWGGGGRRLISTGGYTRASALEQAEQGEIIAFGRPFLANPDLPVRLEKNISLTKGDRNTYYVPVPEGYATYPFASQ</sequence>
<dbReference type="EMBL" id="JARIHO010000010">
    <property type="protein sequence ID" value="KAJ7354233.1"/>
    <property type="molecule type" value="Genomic_DNA"/>
</dbReference>
<dbReference type="PANTHER" id="PTHR22893">
    <property type="entry name" value="NADH OXIDOREDUCTASE-RELATED"/>
    <property type="match status" value="1"/>
</dbReference>
<dbReference type="Pfam" id="PF00724">
    <property type="entry name" value="Oxidored_FMN"/>
    <property type="match status" value="1"/>
</dbReference>
<dbReference type="InterPro" id="IPR045247">
    <property type="entry name" value="Oye-like"/>
</dbReference>
<reference evidence="2" key="1">
    <citation type="submission" date="2023-03" db="EMBL/GenBank/DDBJ databases">
        <title>Massive genome expansion in bonnet fungi (Mycena s.s.) driven by repeated elements and novel gene families across ecological guilds.</title>
        <authorList>
            <consortium name="Lawrence Berkeley National Laboratory"/>
            <person name="Harder C.B."/>
            <person name="Miyauchi S."/>
            <person name="Viragh M."/>
            <person name="Kuo A."/>
            <person name="Thoen E."/>
            <person name="Andreopoulos B."/>
            <person name="Lu D."/>
            <person name="Skrede I."/>
            <person name="Drula E."/>
            <person name="Henrissat B."/>
            <person name="Morin E."/>
            <person name="Kohler A."/>
            <person name="Barry K."/>
            <person name="LaButti K."/>
            <person name="Morin E."/>
            <person name="Salamov A."/>
            <person name="Lipzen A."/>
            <person name="Mereny Z."/>
            <person name="Hegedus B."/>
            <person name="Baldrian P."/>
            <person name="Stursova M."/>
            <person name="Weitz H."/>
            <person name="Taylor A."/>
            <person name="Grigoriev I.V."/>
            <person name="Nagy L.G."/>
            <person name="Martin F."/>
            <person name="Kauserud H."/>
        </authorList>
    </citation>
    <scope>NUCLEOTIDE SEQUENCE</scope>
    <source>
        <strain evidence="2">CBHHK002</strain>
    </source>
</reference>
<name>A0AAD7ABJ3_9AGAR</name>
<comment type="caution">
    <text evidence="2">The sequence shown here is derived from an EMBL/GenBank/DDBJ whole genome shotgun (WGS) entry which is preliminary data.</text>
</comment>
<organism evidence="2 3">
    <name type="scientific">Mycena albidolilacea</name>
    <dbReference type="NCBI Taxonomy" id="1033008"/>
    <lineage>
        <taxon>Eukaryota</taxon>
        <taxon>Fungi</taxon>
        <taxon>Dikarya</taxon>
        <taxon>Basidiomycota</taxon>
        <taxon>Agaricomycotina</taxon>
        <taxon>Agaricomycetes</taxon>
        <taxon>Agaricomycetidae</taxon>
        <taxon>Agaricales</taxon>
        <taxon>Marasmiineae</taxon>
        <taxon>Mycenaceae</taxon>
        <taxon>Mycena</taxon>
    </lineage>
</organism>
<proteinExistence type="predicted"/>
<evidence type="ECO:0000313" key="3">
    <source>
        <dbReference type="Proteomes" id="UP001218218"/>
    </source>
</evidence>
<evidence type="ECO:0000259" key="1">
    <source>
        <dbReference type="Pfam" id="PF00724"/>
    </source>
</evidence>